<gene>
    <name evidence="1" type="ORF">K7432_014379</name>
</gene>
<evidence type="ECO:0000313" key="1">
    <source>
        <dbReference type="EMBL" id="KAK9761036.1"/>
    </source>
</evidence>
<sequence length="111" mass="12269">MVVVNISSAGCSEVKQQFQENILTMFRSLRVLSLSTLFFIAQASGDDVNSVCVVAGFKVNYSKITECCLQNFGGSSFKGNRVICTLPIGKKGYFRRCVKRLGYATSIEYDD</sequence>
<evidence type="ECO:0000313" key="2">
    <source>
        <dbReference type="Proteomes" id="UP001479436"/>
    </source>
</evidence>
<protein>
    <submittedName>
        <fullName evidence="1">Uncharacterized protein</fullName>
    </submittedName>
</protein>
<accession>A0ABR2WHT5</accession>
<dbReference type="EMBL" id="JASJQH010001612">
    <property type="protein sequence ID" value="KAK9761036.1"/>
    <property type="molecule type" value="Genomic_DNA"/>
</dbReference>
<reference evidence="1 2" key="1">
    <citation type="submission" date="2023-04" db="EMBL/GenBank/DDBJ databases">
        <title>Genome of Basidiobolus ranarum AG-B5.</title>
        <authorList>
            <person name="Stajich J.E."/>
            <person name="Carter-House D."/>
            <person name="Gryganskyi A."/>
        </authorList>
    </citation>
    <scope>NUCLEOTIDE SEQUENCE [LARGE SCALE GENOMIC DNA]</scope>
    <source>
        <strain evidence="1 2">AG-B5</strain>
    </source>
</reference>
<keyword evidence="2" id="KW-1185">Reference proteome</keyword>
<comment type="caution">
    <text evidence="1">The sequence shown here is derived from an EMBL/GenBank/DDBJ whole genome shotgun (WGS) entry which is preliminary data.</text>
</comment>
<dbReference type="Proteomes" id="UP001479436">
    <property type="component" value="Unassembled WGS sequence"/>
</dbReference>
<proteinExistence type="predicted"/>
<name>A0ABR2WHT5_9FUNG</name>
<organism evidence="1 2">
    <name type="scientific">Basidiobolus ranarum</name>
    <dbReference type="NCBI Taxonomy" id="34480"/>
    <lineage>
        <taxon>Eukaryota</taxon>
        <taxon>Fungi</taxon>
        <taxon>Fungi incertae sedis</taxon>
        <taxon>Zoopagomycota</taxon>
        <taxon>Entomophthoromycotina</taxon>
        <taxon>Basidiobolomycetes</taxon>
        <taxon>Basidiobolales</taxon>
        <taxon>Basidiobolaceae</taxon>
        <taxon>Basidiobolus</taxon>
    </lineage>
</organism>